<keyword evidence="5 6" id="KW-0472">Membrane</keyword>
<evidence type="ECO:0000313" key="8">
    <source>
        <dbReference type="Proteomes" id="UP001642487"/>
    </source>
</evidence>
<protein>
    <submittedName>
        <fullName evidence="7">Uncharacterized protein</fullName>
    </submittedName>
</protein>
<feature type="transmembrane region" description="Helical" evidence="6">
    <location>
        <begin position="221"/>
        <end position="239"/>
    </location>
</feature>
<comment type="similarity">
    <text evidence="2">Belongs to the plant DMP1 protein family.</text>
</comment>
<feature type="transmembrane region" description="Helical" evidence="6">
    <location>
        <begin position="107"/>
        <end position="129"/>
    </location>
</feature>
<keyword evidence="4 6" id="KW-1133">Transmembrane helix</keyword>
<evidence type="ECO:0000256" key="1">
    <source>
        <dbReference type="ARBA" id="ARBA00004141"/>
    </source>
</evidence>
<gene>
    <name evidence="7" type="ORF">CITCOLO1_LOCUS10547</name>
</gene>
<dbReference type="InterPro" id="IPR007770">
    <property type="entry name" value="DMP"/>
</dbReference>
<organism evidence="7 8">
    <name type="scientific">Citrullus colocynthis</name>
    <name type="common">colocynth</name>
    <dbReference type="NCBI Taxonomy" id="252529"/>
    <lineage>
        <taxon>Eukaryota</taxon>
        <taxon>Viridiplantae</taxon>
        <taxon>Streptophyta</taxon>
        <taxon>Embryophyta</taxon>
        <taxon>Tracheophyta</taxon>
        <taxon>Spermatophyta</taxon>
        <taxon>Magnoliopsida</taxon>
        <taxon>eudicotyledons</taxon>
        <taxon>Gunneridae</taxon>
        <taxon>Pentapetalae</taxon>
        <taxon>rosids</taxon>
        <taxon>fabids</taxon>
        <taxon>Cucurbitales</taxon>
        <taxon>Cucurbitaceae</taxon>
        <taxon>Benincaseae</taxon>
        <taxon>Citrullus</taxon>
    </lineage>
</organism>
<evidence type="ECO:0000256" key="6">
    <source>
        <dbReference type="SAM" id="Phobius"/>
    </source>
</evidence>
<name>A0ABP0YIZ7_9ROSI</name>
<feature type="transmembrane region" description="Helical" evidence="6">
    <location>
        <begin position="279"/>
        <end position="298"/>
    </location>
</feature>
<evidence type="ECO:0000256" key="3">
    <source>
        <dbReference type="ARBA" id="ARBA00022692"/>
    </source>
</evidence>
<feature type="transmembrane region" description="Helical" evidence="6">
    <location>
        <begin position="190"/>
        <end position="209"/>
    </location>
</feature>
<accession>A0ABP0YIZ7</accession>
<dbReference type="EMBL" id="OZ021737">
    <property type="protein sequence ID" value="CAK9318577.1"/>
    <property type="molecule type" value="Genomic_DNA"/>
</dbReference>
<feature type="transmembrane region" description="Helical" evidence="6">
    <location>
        <begin position="141"/>
        <end position="161"/>
    </location>
</feature>
<comment type="subcellular location">
    <subcellularLocation>
        <location evidence="1">Membrane</location>
        <topology evidence="1">Multi-pass membrane protein</topology>
    </subcellularLocation>
</comment>
<dbReference type="PANTHER" id="PTHR31621:SF66">
    <property type="entry name" value="PROTEIN DMP2"/>
    <property type="match status" value="1"/>
</dbReference>
<dbReference type="Proteomes" id="UP001642487">
    <property type="component" value="Chromosome 3"/>
</dbReference>
<evidence type="ECO:0000256" key="2">
    <source>
        <dbReference type="ARBA" id="ARBA00008707"/>
    </source>
</evidence>
<keyword evidence="8" id="KW-1185">Reference proteome</keyword>
<evidence type="ECO:0000256" key="4">
    <source>
        <dbReference type="ARBA" id="ARBA00022989"/>
    </source>
</evidence>
<proteinExistence type="inferred from homology"/>
<evidence type="ECO:0000313" key="7">
    <source>
        <dbReference type="EMBL" id="CAK9318577.1"/>
    </source>
</evidence>
<sequence length="362" mass="38466">MATSGKQKTLTGAGDLIRILPTGTVFLFQFLSPILTNSGDCNSFNRSLSIIFILLCGLSCFLSSFTDSYIDHDGAIHLAFATAAGLWPAPASASVDLSAYKLQLGDFVHATLSAAVFAVLVVLDSDTVRCFFPSLVAEDKLLVQVLPPVVGAVSSAVFVMFPNTRHGFGYHSTATSIGLNQKTFTGSGDLIRILPTGTVFLFQFLSPVLTNSGHCEPVNKVLVLVLVILCGLSCYLSSFTDSYVGSDGSVQWTIVTPSGMWPTPLASESLDLSAYKLRLADFVHVTFSAAVFAVLVVMDSNMVQCFFPSLVEQHKALVQTLPPVVGAVSSVVFVTFPNTRHGIGYHSTATILGVQKAASSFA</sequence>
<feature type="transmembrane region" description="Helical" evidence="6">
    <location>
        <begin position="47"/>
        <end position="66"/>
    </location>
</feature>
<reference evidence="7 8" key="1">
    <citation type="submission" date="2024-03" db="EMBL/GenBank/DDBJ databases">
        <authorList>
            <person name="Gkanogiannis A."/>
            <person name="Becerra Lopez-Lavalle L."/>
        </authorList>
    </citation>
    <scope>NUCLEOTIDE SEQUENCE [LARGE SCALE GENOMIC DNA]</scope>
</reference>
<dbReference type="PANTHER" id="PTHR31621">
    <property type="entry name" value="PROTEIN DMP3"/>
    <property type="match status" value="1"/>
</dbReference>
<keyword evidence="3 6" id="KW-0812">Transmembrane</keyword>
<evidence type="ECO:0000256" key="5">
    <source>
        <dbReference type="ARBA" id="ARBA00023136"/>
    </source>
</evidence>
<dbReference type="Pfam" id="PF05078">
    <property type="entry name" value="DUF679"/>
    <property type="match status" value="2"/>
</dbReference>